<dbReference type="EMBL" id="JALLPJ020001408">
    <property type="protein sequence ID" value="KAL3765108.1"/>
    <property type="molecule type" value="Genomic_DNA"/>
</dbReference>
<keyword evidence="2" id="KW-1185">Reference proteome</keyword>
<comment type="caution">
    <text evidence="1">The sequence shown here is derived from an EMBL/GenBank/DDBJ whole genome shotgun (WGS) entry which is preliminary data.</text>
</comment>
<accession>A0ABD3MMG7</accession>
<dbReference type="AlphaFoldDB" id="A0ABD3MMG7"/>
<evidence type="ECO:0000313" key="2">
    <source>
        <dbReference type="Proteomes" id="UP001530400"/>
    </source>
</evidence>
<protein>
    <submittedName>
        <fullName evidence="1">Uncharacterized protein</fullName>
    </submittedName>
</protein>
<evidence type="ECO:0000313" key="1">
    <source>
        <dbReference type="EMBL" id="KAL3765108.1"/>
    </source>
</evidence>
<proteinExistence type="predicted"/>
<reference evidence="1 2" key="1">
    <citation type="submission" date="2024-10" db="EMBL/GenBank/DDBJ databases">
        <title>Updated reference genomes for cyclostephanoid diatoms.</title>
        <authorList>
            <person name="Roberts W.R."/>
            <person name="Alverson A.J."/>
        </authorList>
    </citation>
    <scope>NUCLEOTIDE SEQUENCE [LARGE SCALE GENOMIC DNA]</scope>
    <source>
        <strain evidence="1 2">AJA010-31</strain>
    </source>
</reference>
<dbReference type="Proteomes" id="UP001530400">
    <property type="component" value="Unassembled WGS sequence"/>
</dbReference>
<organism evidence="1 2">
    <name type="scientific">Cyclotella atomus</name>
    <dbReference type="NCBI Taxonomy" id="382360"/>
    <lineage>
        <taxon>Eukaryota</taxon>
        <taxon>Sar</taxon>
        <taxon>Stramenopiles</taxon>
        <taxon>Ochrophyta</taxon>
        <taxon>Bacillariophyta</taxon>
        <taxon>Coscinodiscophyceae</taxon>
        <taxon>Thalassiosirophycidae</taxon>
        <taxon>Stephanodiscales</taxon>
        <taxon>Stephanodiscaceae</taxon>
        <taxon>Cyclotella</taxon>
    </lineage>
</organism>
<gene>
    <name evidence="1" type="ORF">ACHAWO_009427</name>
</gene>
<name>A0ABD3MMG7_9STRA</name>
<sequence>MSFSTAAAISSLPLAGILRRRAAASLRTSGATVNWVGNSTKLIPTRKADPAYHLDASRTFEAALEANEPYDDAALDIIEQFWDRRHVLAPEKQLAIRNKGSLFLACPEPEDLATFKEACMADDPTYKYLGGRSSVKKGIDLAANRKSRTNATKKARKSKRGKLIHARRFTTKTDEIFAVEAPVKAMEVNVAIEDLALPTEAAEKIDNADEPQFDDDAAFLSDEGYEIATAFIDDAGNWIYAEEDHVQPTKAKANEEVGHSDADEPQFDVEETFFGDEEVAAVEDPVQPIEPTGEIGHADEPQFKPIVQFEVVEEPAVEFGAGANFDDLANGNNEAVEEPAVKAEAAEEPDVNVEFEAGANFEDDEPLAEVDEALERGLEAAVRRKQGMLKNLECSLDEVYWAAFGPRIRCSPERLLY</sequence>